<evidence type="ECO:0000256" key="10">
    <source>
        <dbReference type="ARBA" id="ARBA00023136"/>
    </source>
</evidence>
<dbReference type="InterPro" id="IPR036097">
    <property type="entry name" value="HisK_dim/P_sf"/>
</dbReference>
<dbReference type="InterPro" id="IPR004358">
    <property type="entry name" value="Sig_transdc_His_kin-like_C"/>
</dbReference>
<dbReference type="SUPFAM" id="SSF47384">
    <property type="entry name" value="Homodimeric domain of signal transducing histidine kinase"/>
    <property type="match status" value="1"/>
</dbReference>
<dbReference type="InterPro" id="IPR050428">
    <property type="entry name" value="TCS_sensor_his_kinase"/>
</dbReference>
<evidence type="ECO:0000259" key="13">
    <source>
        <dbReference type="PROSITE" id="PS50109"/>
    </source>
</evidence>
<protein>
    <recommendedName>
        <fullName evidence="3">histidine kinase</fullName>
        <ecNumber evidence="3">2.7.13.3</ecNumber>
    </recommendedName>
</protein>
<keyword evidence="16" id="KW-1185">Reference proteome</keyword>
<evidence type="ECO:0000256" key="7">
    <source>
        <dbReference type="ARBA" id="ARBA00022777"/>
    </source>
</evidence>
<dbReference type="InterPro" id="IPR013727">
    <property type="entry name" value="2CSK_N"/>
</dbReference>
<dbReference type="SMART" id="SM00388">
    <property type="entry name" value="HisKA"/>
    <property type="match status" value="1"/>
</dbReference>
<dbReference type="PANTHER" id="PTHR45436:SF1">
    <property type="entry name" value="SENSOR PROTEIN QSEC"/>
    <property type="match status" value="1"/>
</dbReference>
<evidence type="ECO:0000313" key="16">
    <source>
        <dbReference type="Proteomes" id="UP001082899"/>
    </source>
</evidence>
<dbReference type="InterPro" id="IPR005467">
    <property type="entry name" value="His_kinase_dom"/>
</dbReference>
<keyword evidence="9" id="KW-0902">Two-component regulatory system</keyword>
<comment type="caution">
    <text evidence="15">The sequence shown here is derived from an EMBL/GenBank/DDBJ whole genome shotgun (WGS) entry which is preliminary data.</text>
</comment>
<evidence type="ECO:0000256" key="3">
    <source>
        <dbReference type="ARBA" id="ARBA00012438"/>
    </source>
</evidence>
<dbReference type="RefSeq" id="WP_267848566.1">
    <property type="nucleotide sequence ID" value="NZ_JAPMXC010000005.1"/>
</dbReference>
<dbReference type="PRINTS" id="PR00344">
    <property type="entry name" value="BCTRLSENSOR"/>
</dbReference>
<dbReference type="Pfam" id="PF00512">
    <property type="entry name" value="HisKA"/>
    <property type="match status" value="1"/>
</dbReference>
<feature type="region of interest" description="Disordered" evidence="11">
    <location>
        <begin position="1"/>
        <end position="22"/>
    </location>
</feature>
<evidence type="ECO:0000256" key="1">
    <source>
        <dbReference type="ARBA" id="ARBA00000085"/>
    </source>
</evidence>
<dbReference type="SMART" id="SM00387">
    <property type="entry name" value="HATPase_c"/>
    <property type="match status" value="1"/>
</dbReference>
<dbReference type="SUPFAM" id="SSF55874">
    <property type="entry name" value="ATPase domain of HSP90 chaperone/DNA topoisomerase II/histidine kinase"/>
    <property type="match status" value="1"/>
</dbReference>
<dbReference type="GO" id="GO:0016301">
    <property type="term" value="F:kinase activity"/>
    <property type="evidence" value="ECO:0007669"/>
    <property type="project" value="UniProtKB-KW"/>
</dbReference>
<dbReference type="InterPro" id="IPR036890">
    <property type="entry name" value="HATPase_C_sf"/>
</dbReference>
<dbReference type="InterPro" id="IPR003594">
    <property type="entry name" value="HATPase_dom"/>
</dbReference>
<feature type="domain" description="Histidine kinase" evidence="13">
    <location>
        <begin position="271"/>
        <end position="513"/>
    </location>
</feature>
<keyword evidence="4" id="KW-0597">Phosphoprotein</keyword>
<keyword evidence="7 15" id="KW-0418">Kinase</keyword>
<dbReference type="Pfam" id="PF02518">
    <property type="entry name" value="HATPase_c"/>
    <property type="match status" value="1"/>
</dbReference>
<dbReference type="Gene3D" id="3.30.565.10">
    <property type="entry name" value="Histidine kinase-like ATPase, C-terminal domain"/>
    <property type="match status" value="1"/>
</dbReference>
<evidence type="ECO:0000259" key="14">
    <source>
        <dbReference type="PROSITE" id="PS50885"/>
    </source>
</evidence>
<comment type="catalytic activity">
    <reaction evidence="1">
        <text>ATP + protein L-histidine = ADP + protein N-phospho-L-histidine.</text>
        <dbReference type="EC" id="2.7.13.3"/>
    </reaction>
</comment>
<feature type="domain" description="HAMP" evidence="14">
    <location>
        <begin position="211"/>
        <end position="263"/>
    </location>
</feature>
<evidence type="ECO:0000256" key="9">
    <source>
        <dbReference type="ARBA" id="ARBA00023012"/>
    </source>
</evidence>
<comment type="subcellular location">
    <subcellularLocation>
        <location evidence="2">Membrane</location>
    </subcellularLocation>
</comment>
<dbReference type="EMBL" id="JAPMXC010000005">
    <property type="protein sequence ID" value="MCY0388690.1"/>
    <property type="molecule type" value="Genomic_DNA"/>
</dbReference>
<name>A0ABT3ZQ74_9BURK</name>
<keyword evidence="10 12" id="KW-0472">Membrane</keyword>
<keyword evidence="6 12" id="KW-0812">Transmembrane</keyword>
<dbReference type="PROSITE" id="PS50885">
    <property type="entry name" value="HAMP"/>
    <property type="match status" value="1"/>
</dbReference>
<dbReference type="InterPro" id="IPR003660">
    <property type="entry name" value="HAMP_dom"/>
</dbReference>
<organism evidence="15 16">
    <name type="scientific">Robbsia betulipollinis</name>
    <dbReference type="NCBI Taxonomy" id="2981849"/>
    <lineage>
        <taxon>Bacteria</taxon>
        <taxon>Pseudomonadati</taxon>
        <taxon>Pseudomonadota</taxon>
        <taxon>Betaproteobacteria</taxon>
        <taxon>Burkholderiales</taxon>
        <taxon>Burkholderiaceae</taxon>
        <taxon>Robbsia</taxon>
    </lineage>
</organism>
<dbReference type="CDD" id="cd00082">
    <property type="entry name" value="HisKA"/>
    <property type="match status" value="1"/>
</dbReference>
<evidence type="ECO:0000256" key="12">
    <source>
        <dbReference type="SAM" id="Phobius"/>
    </source>
</evidence>
<keyword evidence="5" id="KW-0808">Transferase</keyword>
<dbReference type="CDD" id="cd00075">
    <property type="entry name" value="HATPase"/>
    <property type="match status" value="1"/>
</dbReference>
<sequence>MNPSAPPELPVDAAVTTAPPPGPDARSLFGEILRWMLAPLVLLWPVSFAVTYLVAQAIASAPFDHALGNHAYALARQIDTRGAATLQLSVALRDWLLHDPEDIRLFQVRAPDARLLEGSATLPLPPDPPQPGVIRFRDATLDGQVWRIAYTHVALADANPALGADVRLALVQVAETRHKRADLANDILKGVLLPQLVILPLVVMLVWLGLSRGLAPLHTLQKRIRERRPHDRSPLETAQAPLEIAPLLAAFNTLLARLDENALVQKRFIAQAAHQMKTPLAGLRMQAELALRQPMGADVRHSLEQMASGSRQAARLVTQLLALARAENDGAAHDMQAVDIDRLAREVVRDWAPWALDKRMDLGYEGQDAEPGTPPGRVMRAQPVMLREMLANLVDNAIRYTSAGGRITVRVHADAARGDAHESGVHATARLFPAVVIEVEDTGPGIPAGERAKVRERFYRILGREGDGSGLGLAIVDETVALHGGSMTIDTPACPADPLSPGTLIRLVLPVSPPDPAAIALPPGVSER</sequence>
<dbReference type="Pfam" id="PF08521">
    <property type="entry name" value="2CSK_N"/>
    <property type="match status" value="1"/>
</dbReference>
<dbReference type="PROSITE" id="PS50109">
    <property type="entry name" value="HIS_KIN"/>
    <property type="match status" value="1"/>
</dbReference>
<reference evidence="15" key="1">
    <citation type="submission" date="2022-11" db="EMBL/GenBank/DDBJ databases">
        <title>Robbsia betulipollinis sp. nov., isolated from pollen of birch (Betula pendula).</title>
        <authorList>
            <person name="Shi H."/>
            <person name="Ambika Manirajan B."/>
            <person name="Ratering S."/>
            <person name="Geissler-Plaum R."/>
            <person name="Schnell S."/>
        </authorList>
    </citation>
    <scope>NUCLEOTIDE SEQUENCE</scope>
    <source>
        <strain evidence="15">Bb-Pol-6</strain>
    </source>
</reference>
<gene>
    <name evidence="15" type="ORF">OVY01_16040</name>
</gene>
<proteinExistence type="predicted"/>
<dbReference type="Proteomes" id="UP001082899">
    <property type="component" value="Unassembled WGS sequence"/>
</dbReference>
<evidence type="ECO:0000256" key="2">
    <source>
        <dbReference type="ARBA" id="ARBA00004370"/>
    </source>
</evidence>
<evidence type="ECO:0000256" key="6">
    <source>
        <dbReference type="ARBA" id="ARBA00022692"/>
    </source>
</evidence>
<dbReference type="InterPro" id="IPR003661">
    <property type="entry name" value="HisK_dim/P_dom"/>
</dbReference>
<accession>A0ABT3ZQ74</accession>
<evidence type="ECO:0000313" key="15">
    <source>
        <dbReference type="EMBL" id="MCY0388690.1"/>
    </source>
</evidence>
<keyword evidence="8 12" id="KW-1133">Transmembrane helix</keyword>
<dbReference type="EC" id="2.7.13.3" evidence="3"/>
<evidence type="ECO:0000256" key="4">
    <source>
        <dbReference type="ARBA" id="ARBA00022553"/>
    </source>
</evidence>
<dbReference type="Gene3D" id="1.10.287.130">
    <property type="match status" value="1"/>
</dbReference>
<evidence type="ECO:0000256" key="8">
    <source>
        <dbReference type="ARBA" id="ARBA00022989"/>
    </source>
</evidence>
<evidence type="ECO:0000256" key="11">
    <source>
        <dbReference type="SAM" id="MobiDB-lite"/>
    </source>
</evidence>
<feature type="transmembrane region" description="Helical" evidence="12">
    <location>
        <begin position="32"/>
        <end position="55"/>
    </location>
</feature>
<feature type="transmembrane region" description="Helical" evidence="12">
    <location>
        <begin position="187"/>
        <end position="210"/>
    </location>
</feature>
<evidence type="ECO:0000256" key="5">
    <source>
        <dbReference type="ARBA" id="ARBA00022679"/>
    </source>
</evidence>
<dbReference type="PANTHER" id="PTHR45436">
    <property type="entry name" value="SENSOR HISTIDINE KINASE YKOH"/>
    <property type="match status" value="1"/>
</dbReference>